<dbReference type="Pfam" id="PF00430">
    <property type="entry name" value="ATP-synt_B"/>
    <property type="match status" value="1"/>
</dbReference>
<dbReference type="GO" id="GO:0012505">
    <property type="term" value="C:endomembrane system"/>
    <property type="evidence" value="ECO:0007669"/>
    <property type="project" value="UniProtKB-SubCell"/>
</dbReference>
<evidence type="ECO:0000256" key="9">
    <source>
        <dbReference type="ARBA" id="ARBA00023310"/>
    </source>
</evidence>
<gene>
    <name evidence="13" type="primary">atpF</name>
    <name evidence="15" type="ORF">DFR49_3642</name>
</gene>
<evidence type="ECO:0000313" key="16">
    <source>
        <dbReference type="Proteomes" id="UP000266568"/>
    </source>
</evidence>
<dbReference type="PANTHER" id="PTHR33445:SF1">
    <property type="entry name" value="ATP SYNTHASE SUBUNIT B"/>
    <property type="match status" value="1"/>
</dbReference>
<keyword evidence="9 13" id="KW-0066">ATP synthesis</keyword>
<dbReference type="GO" id="GO:0046961">
    <property type="term" value="F:proton-transporting ATPase activity, rotational mechanism"/>
    <property type="evidence" value="ECO:0007669"/>
    <property type="project" value="TreeGrafter"/>
</dbReference>
<dbReference type="GO" id="GO:0046933">
    <property type="term" value="F:proton-transporting ATP synthase activity, rotational mechanism"/>
    <property type="evidence" value="ECO:0007669"/>
    <property type="project" value="UniProtKB-UniRule"/>
</dbReference>
<dbReference type="InterPro" id="IPR050059">
    <property type="entry name" value="ATP_synthase_B_chain"/>
</dbReference>
<evidence type="ECO:0000313" key="15">
    <source>
        <dbReference type="EMBL" id="RIA37754.1"/>
    </source>
</evidence>
<dbReference type="GO" id="GO:0005886">
    <property type="term" value="C:plasma membrane"/>
    <property type="evidence" value="ECO:0007669"/>
    <property type="project" value="UniProtKB-SubCell"/>
</dbReference>
<feature type="transmembrane region" description="Helical" evidence="13">
    <location>
        <begin position="12"/>
        <end position="32"/>
    </location>
</feature>
<organism evidence="15 16">
    <name type="scientific">Hephaestia caeni</name>
    <dbReference type="NCBI Taxonomy" id="645617"/>
    <lineage>
        <taxon>Bacteria</taxon>
        <taxon>Pseudomonadati</taxon>
        <taxon>Pseudomonadota</taxon>
        <taxon>Alphaproteobacteria</taxon>
        <taxon>Sphingomonadales</taxon>
        <taxon>Sphingomonadaceae</taxon>
        <taxon>Hephaestia</taxon>
    </lineage>
</organism>
<evidence type="ECO:0000256" key="11">
    <source>
        <dbReference type="ARBA" id="ARBA00025614"/>
    </source>
</evidence>
<keyword evidence="2 13" id="KW-0813">Transport</keyword>
<evidence type="ECO:0000256" key="5">
    <source>
        <dbReference type="ARBA" id="ARBA00022781"/>
    </source>
</evidence>
<reference evidence="15 16" key="1">
    <citation type="submission" date="2018-08" db="EMBL/GenBank/DDBJ databases">
        <title>Genomic Encyclopedia of Type Strains, Phase IV (KMG-IV): sequencing the most valuable type-strain genomes for metagenomic binning, comparative biology and taxonomic classification.</title>
        <authorList>
            <person name="Goeker M."/>
        </authorList>
    </citation>
    <scope>NUCLEOTIDE SEQUENCE [LARGE SCALE GENOMIC DNA]</scope>
    <source>
        <strain evidence="15 16">DSM 25527</strain>
    </source>
</reference>
<protein>
    <recommendedName>
        <fullName evidence="13">ATP synthase subunit b</fullName>
    </recommendedName>
    <alternativeName>
        <fullName evidence="13">ATP synthase F(0) sector subunit b</fullName>
    </alternativeName>
    <alternativeName>
        <fullName evidence="13">ATPase subunit I</fullName>
    </alternativeName>
    <alternativeName>
        <fullName evidence="13">F-type ATPase subunit b</fullName>
        <shortName evidence="13">F-ATPase subunit b</shortName>
    </alternativeName>
</protein>
<dbReference type="PANTHER" id="PTHR33445">
    <property type="entry name" value="ATP SYNTHASE SUBUNIT B', CHLOROPLASTIC"/>
    <property type="match status" value="1"/>
</dbReference>
<sequence length="160" mass="16284">MPQFELANFAPQMVWLCIAFAILFFGIVMPTLPKLGRVVQARADKVTGDIDSAAKAKADADRIEADYAAGIASAQESARATLDAARGSAAAALDAKLAQSKAALGARAEAADKALGAARAKAMGEIERVAADAATQIVEKLTGTRPDADTATGAARAALA</sequence>
<comment type="function">
    <text evidence="10 13">F(1)F(0) ATP synthase produces ATP from ADP in the presence of a proton or sodium gradient. F-type ATPases consist of two structural domains, F(1) containing the extramembraneous catalytic core and F(0) containing the membrane proton channel, linked together by a central stalk and a peripheral stalk. During catalysis, ATP synthesis in the catalytic domain of F(1) is coupled via a rotary mechanism of the central stalk subunits to proton translocation.</text>
</comment>
<comment type="similarity">
    <text evidence="1 13 14">Belongs to the ATPase B chain family.</text>
</comment>
<dbReference type="OrthoDB" id="9805716at2"/>
<keyword evidence="5 13" id="KW-0375">Hydrogen ion transport</keyword>
<comment type="function">
    <text evidence="11">Component of the F(0) channel, it forms part of the peripheral stalk, linking F(1) to F(0). The b'-subunit is a diverged and duplicated form of b found in plants and photosynthetic bacteria.</text>
</comment>
<keyword evidence="16" id="KW-1185">Reference proteome</keyword>
<proteinExistence type="inferred from homology"/>
<evidence type="ECO:0000256" key="4">
    <source>
        <dbReference type="ARBA" id="ARBA00022692"/>
    </source>
</evidence>
<evidence type="ECO:0000256" key="2">
    <source>
        <dbReference type="ARBA" id="ARBA00022448"/>
    </source>
</evidence>
<keyword evidence="8 13" id="KW-0472">Membrane</keyword>
<dbReference type="AlphaFoldDB" id="A0A397NVK5"/>
<evidence type="ECO:0000256" key="10">
    <source>
        <dbReference type="ARBA" id="ARBA00025198"/>
    </source>
</evidence>
<keyword evidence="3 13" id="KW-0138">CF(0)</keyword>
<evidence type="ECO:0000256" key="1">
    <source>
        <dbReference type="ARBA" id="ARBA00005513"/>
    </source>
</evidence>
<keyword evidence="4 13" id="KW-0812">Transmembrane</keyword>
<evidence type="ECO:0000256" key="12">
    <source>
        <dbReference type="ARBA" id="ARBA00037847"/>
    </source>
</evidence>
<name>A0A397NVK5_9SPHN</name>
<keyword evidence="7 13" id="KW-0406">Ion transport</keyword>
<evidence type="ECO:0000256" key="14">
    <source>
        <dbReference type="RuleBase" id="RU003848"/>
    </source>
</evidence>
<keyword evidence="13" id="KW-1003">Cell membrane</keyword>
<dbReference type="EMBL" id="QXDC01000004">
    <property type="protein sequence ID" value="RIA37754.1"/>
    <property type="molecule type" value="Genomic_DNA"/>
</dbReference>
<dbReference type="RefSeq" id="WP_119037019.1">
    <property type="nucleotide sequence ID" value="NZ_QXDC01000004.1"/>
</dbReference>
<dbReference type="HAMAP" id="MF_01398">
    <property type="entry name" value="ATP_synth_b_bprime"/>
    <property type="match status" value="1"/>
</dbReference>
<evidence type="ECO:0000256" key="13">
    <source>
        <dbReference type="HAMAP-Rule" id="MF_01398"/>
    </source>
</evidence>
<keyword evidence="6 13" id="KW-1133">Transmembrane helix</keyword>
<evidence type="ECO:0000256" key="8">
    <source>
        <dbReference type="ARBA" id="ARBA00023136"/>
    </source>
</evidence>
<comment type="caution">
    <text evidence="15">The sequence shown here is derived from an EMBL/GenBank/DDBJ whole genome shotgun (WGS) entry which is preliminary data.</text>
</comment>
<dbReference type="Proteomes" id="UP000266568">
    <property type="component" value="Unassembled WGS sequence"/>
</dbReference>
<accession>A0A397NVK5</accession>
<evidence type="ECO:0000256" key="3">
    <source>
        <dbReference type="ARBA" id="ARBA00022547"/>
    </source>
</evidence>
<dbReference type="InterPro" id="IPR002146">
    <property type="entry name" value="ATP_synth_b/b'su_bac/chlpt"/>
</dbReference>
<comment type="subunit">
    <text evidence="13">F-type ATPases have 2 components, F(1) - the catalytic core - and F(0) - the membrane proton channel. F(1) has five subunits: alpha(3), beta(3), gamma(1), delta(1), epsilon(1). F(0) has three main subunits: a(1), b(2) and c(10-14). The alpha and beta chains form an alternating ring which encloses part of the gamma chain. F(1) is attached to F(0) by a central stalk formed by the gamma and epsilon chains, while a peripheral stalk is formed by the delta and b chains.</text>
</comment>
<comment type="subcellular location">
    <subcellularLocation>
        <location evidence="13">Cell membrane</location>
        <topology evidence="13">Single-pass membrane protein</topology>
    </subcellularLocation>
    <subcellularLocation>
        <location evidence="12">Endomembrane system</location>
        <topology evidence="12">Single-pass membrane protein</topology>
    </subcellularLocation>
</comment>
<dbReference type="GO" id="GO:0045259">
    <property type="term" value="C:proton-transporting ATP synthase complex"/>
    <property type="evidence" value="ECO:0007669"/>
    <property type="project" value="UniProtKB-KW"/>
</dbReference>
<evidence type="ECO:0000256" key="6">
    <source>
        <dbReference type="ARBA" id="ARBA00022989"/>
    </source>
</evidence>
<evidence type="ECO:0000256" key="7">
    <source>
        <dbReference type="ARBA" id="ARBA00023065"/>
    </source>
</evidence>